<evidence type="ECO:0008006" key="3">
    <source>
        <dbReference type="Google" id="ProtNLM"/>
    </source>
</evidence>
<dbReference type="AlphaFoldDB" id="A0A0W0GDF3"/>
<sequence length="253" mass="28124">MSNDSSTTPHRHQLYYVETIVYQVDNILFRVPSRYFHEKSEGFSGASQISATTDEGSSDDKPVKLFLPQGATAEDFLQLVRVIYPLTVGLPPPSDLSRTEWISVLKLATAWVFSDIRKLAIIKLSNLHGALDSNGESLLWIDLGRRYSVKAWVLEGLKGLAATNSTTLLPLEKLESIGSDTAMRLLYIRNQQLLNKMKNPRLCGKAREEISMPGYSYGSCNTCGCPRVDHPLKAETEATSVEVIFKDELAAVE</sequence>
<protein>
    <recommendedName>
        <fullName evidence="3">BTB domain-containing protein</fullName>
    </recommendedName>
</protein>
<organism evidence="1 2">
    <name type="scientific">Moniliophthora roreri</name>
    <name type="common">Frosty pod rot fungus</name>
    <name type="synonym">Monilia roreri</name>
    <dbReference type="NCBI Taxonomy" id="221103"/>
    <lineage>
        <taxon>Eukaryota</taxon>
        <taxon>Fungi</taxon>
        <taxon>Dikarya</taxon>
        <taxon>Basidiomycota</taxon>
        <taxon>Agaricomycotina</taxon>
        <taxon>Agaricomycetes</taxon>
        <taxon>Agaricomycetidae</taxon>
        <taxon>Agaricales</taxon>
        <taxon>Marasmiineae</taxon>
        <taxon>Marasmiaceae</taxon>
        <taxon>Moniliophthora</taxon>
    </lineage>
</organism>
<name>A0A0W0GDF3_MONRR</name>
<dbReference type="eggNOG" id="ENOG502QXCQ">
    <property type="taxonomic scope" value="Eukaryota"/>
</dbReference>
<evidence type="ECO:0000313" key="2">
    <source>
        <dbReference type="Proteomes" id="UP000054988"/>
    </source>
</evidence>
<dbReference type="Proteomes" id="UP000054988">
    <property type="component" value="Unassembled WGS sequence"/>
</dbReference>
<reference evidence="1 2" key="1">
    <citation type="submission" date="2015-12" db="EMBL/GenBank/DDBJ databases">
        <title>Draft genome sequence of Moniliophthora roreri, the causal agent of frosty pod rot of cacao.</title>
        <authorList>
            <person name="Aime M.C."/>
            <person name="Diaz-Valderrama J.R."/>
            <person name="Kijpornyongpan T."/>
            <person name="Phillips-Mora W."/>
        </authorList>
    </citation>
    <scope>NUCLEOTIDE SEQUENCE [LARGE SCALE GENOMIC DNA]</scope>
    <source>
        <strain evidence="1 2">MCA 2952</strain>
    </source>
</reference>
<accession>A0A0W0GDF3</accession>
<proteinExistence type="predicted"/>
<dbReference type="EMBL" id="LATX01000314">
    <property type="protein sequence ID" value="KTB46598.1"/>
    <property type="molecule type" value="Genomic_DNA"/>
</dbReference>
<evidence type="ECO:0000313" key="1">
    <source>
        <dbReference type="EMBL" id="KTB46598.1"/>
    </source>
</evidence>
<gene>
    <name evidence="1" type="ORF">WG66_848</name>
</gene>
<comment type="caution">
    <text evidence="1">The sequence shown here is derived from an EMBL/GenBank/DDBJ whole genome shotgun (WGS) entry which is preliminary data.</text>
</comment>